<dbReference type="InterPro" id="IPR040858">
    <property type="entry name" value="Raf1_C"/>
</dbReference>
<feature type="domain" description="Rubisco accumulation factor 1 C-terminal" evidence="3">
    <location>
        <begin position="233"/>
        <end position="385"/>
    </location>
</feature>
<sequence length="401" mass="43638">MGGSLLDVESKSAMNTFRPPPGFMDEDGPKGASPAAPEVLLNRLRSGSGKWHELAMLVPTLSTLGIDNTIIEAETGIERAQLNAWVVSVQVYESLRKSGELSESQMAYFDREDGAELLYEMRLLSVTSRPTLAAYIADEELDPSLATLLSKSVKEQLRRKGENEGFSQAPGDCLAYKYYRDAVESKREDAKLAYVEKGLEVAATEAARAKLRKLTDREEAQPQDGAAATSARLEIMRLTREEMAFQPVPLLPGLPQLSAAVLQAAPRLRQSGPFSAFTVPAAASDQQWVALPAWNLIRRARTPVAITIDNCLDVPAIVAAANPRTAEARLRLMGTALLVVDCSVEKVTEDSYYLIQEGTQVEIRDGAQLDGATPCAQVLFCCRPPSMSFTSSQETSSLLQV</sequence>
<feature type="domain" description="Rubisco accumulation factor 1 alpha-helical" evidence="4">
    <location>
        <begin position="112"/>
        <end position="214"/>
    </location>
</feature>
<evidence type="ECO:0000259" key="5">
    <source>
        <dbReference type="Pfam" id="PF18579"/>
    </source>
</evidence>
<dbReference type="InterPro" id="IPR037494">
    <property type="entry name" value="RAF1"/>
</dbReference>
<evidence type="ECO:0000256" key="1">
    <source>
        <dbReference type="ARBA" id="ARBA00023186"/>
    </source>
</evidence>
<gene>
    <name evidence="6" type="ORF">COCSUDRAFT_68156</name>
</gene>
<dbReference type="RefSeq" id="XP_005643228.1">
    <property type="nucleotide sequence ID" value="XM_005643171.1"/>
</dbReference>
<organism evidence="6 7">
    <name type="scientific">Coccomyxa subellipsoidea (strain C-169)</name>
    <name type="common">Green microalga</name>
    <dbReference type="NCBI Taxonomy" id="574566"/>
    <lineage>
        <taxon>Eukaryota</taxon>
        <taxon>Viridiplantae</taxon>
        <taxon>Chlorophyta</taxon>
        <taxon>core chlorophytes</taxon>
        <taxon>Trebouxiophyceae</taxon>
        <taxon>Trebouxiophyceae incertae sedis</taxon>
        <taxon>Coccomyxaceae</taxon>
        <taxon>Coccomyxa</taxon>
        <taxon>Coccomyxa subellipsoidea</taxon>
    </lineage>
</organism>
<dbReference type="InterPro" id="IPR041358">
    <property type="entry name" value="Raf1_N"/>
</dbReference>
<keyword evidence="1" id="KW-0143">Chaperone</keyword>
<keyword evidence="7" id="KW-1185">Reference proteome</keyword>
<dbReference type="Pfam" id="PF18087">
    <property type="entry name" value="RuBisCo_chap_C"/>
    <property type="match status" value="1"/>
</dbReference>
<protein>
    <submittedName>
        <fullName evidence="6">Uncharacterized protein</fullName>
    </submittedName>
</protein>
<evidence type="ECO:0000313" key="7">
    <source>
        <dbReference type="Proteomes" id="UP000007264"/>
    </source>
</evidence>
<dbReference type="STRING" id="574566.I0YJW5"/>
<dbReference type="InterPro" id="IPR040781">
    <property type="entry name" value="Raf1_HTH"/>
</dbReference>
<evidence type="ECO:0000259" key="4">
    <source>
        <dbReference type="Pfam" id="PF18578"/>
    </source>
</evidence>
<dbReference type="PANTHER" id="PTHR35299">
    <property type="entry name" value="RUBISCO ACCUMULATION FACTOR 1"/>
    <property type="match status" value="1"/>
</dbReference>
<dbReference type="Pfam" id="PF18579">
    <property type="entry name" value="Raf1_HTH"/>
    <property type="match status" value="1"/>
</dbReference>
<dbReference type="PANTHER" id="PTHR35299:SF6">
    <property type="entry name" value="RUBISCO ACCUMULATION FACTOR 1"/>
    <property type="match status" value="1"/>
</dbReference>
<feature type="region of interest" description="Disordered" evidence="2">
    <location>
        <begin position="1"/>
        <end position="35"/>
    </location>
</feature>
<evidence type="ECO:0000313" key="6">
    <source>
        <dbReference type="EMBL" id="EIE18684.1"/>
    </source>
</evidence>
<dbReference type="KEGG" id="csl:COCSUDRAFT_68156"/>
<proteinExistence type="predicted"/>
<dbReference type="Proteomes" id="UP000007264">
    <property type="component" value="Unassembled WGS sequence"/>
</dbReference>
<dbReference type="Pfam" id="PF18578">
    <property type="entry name" value="Raf1_N"/>
    <property type="match status" value="1"/>
</dbReference>
<dbReference type="eggNOG" id="ENOG502QRYH">
    <property type="taxonomic scope" value="Eukaryota"/>
</dbReference>
<name>I0YJW5_COCSC</name>
<dbReference type="OrthoDB" id="2017169at2759"/>
<reference evidence="6 7" key="1">
    <citation type="journal article" date="2012" name="Genome Biol.">
        <title>The genome of the polar eukaryotic microalga coccomyxa subellipsoidea reveals traits of cold adaptation.</title>
        <authorList>
            <person name="Blanc G."/>
            <person name="Agarkova I."/>
            <person name="Grimwood J."/>
            <person name="Kuo A."/>
            <person name="Brueggeman A."/>
            <person name="Dunigan D."/>
            <person name="Gurnon J."/>
            <person name="Ladunga I."/>
            <person name="Lindquist E."/>
            <person name="Lucas S."/>
            <person name="Pangilinan J."/>
            <person name="Proschold T."/>
            <person name="Salamov A."/>
            <person name="Schmutz J."/>
            <person name="Weeks D."/>
            <person name="Yamada T."/>
            <person name="Claverie J.M."/>
            <person name="Grigoriev I."/>
            <person name="Van Etten J."/>
            <person name="Lomsadze A."/>
            <person name="Borodovsky M."/>
        </authorList>
    </citation>
    <scope>NUCLEOTIDE SEQUENCE [LARGE SCALE GENOMIC DNA]</scope>
    <source>
        <strain evidence="6 7">C-169</strain>
    </source>
</reference>
<accession>I0YJW5</accession>
<evidence type="ECO:0000256" key="2">
    <source>
        <dbReference type="SAM" id="MobiDB-lite"/>
    </source>
</evidence>
<dbReference type="AlphaFoldDB" id="I0YJW5"/>
<dbReference type="GO" id="GO:0110102">
    <property type="term" value="P:ribulose bisphosphate carboxylase complex assembly"/>
    <property type="evidence" value="ECO:0007669"/>
    <property type="project" value="UniProtKB-ARBA"/>
</dbReference>
<evidence type="ECO:0000259" key="3">
    <source>
        <dbReference type="Pfam" id="PF18087"/>
    </source>
</evidence>
<comment type="caution">
    <text evidence="6">The sequence shown here is derived from an EMBL/GenBank/DDBJ whole genome shotgun (WGS) entry which is preliminary data.</text>
</comment>
<dbReference type="GeneID" id="17036613"/>
<feature type="domain" description="Rubisco accumulation factor 1 helix turn helix" evidence="5">
    <location>
        <begin position="37"/>
        <end position="95"/>
    </location>
</feature>
<dbReference type="EMBL" id="AGSI01000022">
    <property type="protein sequence ID" value="EIE18684.1"/>
    <property type="molecule type" value="Genomic_DNA"/>
</dbReference>